<protein>
    <submittedName>
        <fullName evidence="3">Uncharacterized protein</fullName>
    </submittedName>
</protein>
<keyword evidence="2" id="KW-1185">Reference proteome</keyword>
<reference evidence="3" key="1">
    <citation type="submission" date="2022-11" db="UniProtKB">
        <authorList>
            <consortium name="WormBaseParasite"/>
        </authorList>
    </citation>
    <scope>IDENTIFICATION</scope>
</reference>
<sequence>MEELVSSILISDDEKRRLLIDLRIAGIEELKMELEDALEEDHCKKESMQLAQNDVDMDQPAEQDEEDKEDNQKLQTVSSCFDALINLVGNTSMSLGGKASRASQISLAYIAALKLEKRAYICGYDFEPTE</sequence>
<dbReference type="WBParaSite" id="jg8651.1">
    <property type="protein sequence ID" value="jg8651.1"/>
    <property type="gene ID" value="jg8651"/>
</dbReference>
<proteinExistence type="predicted"/>
<dbReference type="AlphaFoldDB" id="A0A915EQ86"/>
<feature type="region of interest" description="Disordered" evidence="1">
    <location>
        <begin position="46"/>
        <end position="73"/>
    </location>
</feature>
<feature type="compositionally biased region" description="Acidic residues" evidence="1">
    <location>
        <begin position="55"/>
        <end position="69"/>
    </location>
</feature>
<evidence type="ECO:0000313" key="3">
    <source>
        <dbReference type="WBParaSite" id="jg8651.1"/>
    </source>
</evidence>
<evidence type="ECO:0000256" key="1">
    <source>
        <dbReference type="SAM" id="MobiDB-lite"/>
    </source>
</evidence>
<dbReference type="Proteomes" id="UP000887574">
    <property type="component" value="Unplaced"/>
</dbReference>
<accession>A0A915EQ86</accession>
<evidence type="ECO:0000313" key="2">
    <source>
        <dbReference type="Proteomes" id="UP000887574"/>
    </source>
</evidence>
<name>A0A915EQ86_9BILA</name>
<organism evidence="2 3">
    <name type="scientific">Ditylenchus dipsaci</name>
    <dbReference type="NCBI Taxonomy" id="166011"/>
    <lineage>
        <taxon>Eukaryota</taxon>
        <taxon>Metazoa</taxon>
        <taxon>Ecdysozoa</taxon>
        <taxon>Nematoda</taxon>
        <taxon>Chromadorea</taxon>
        <taxon>Rhabditida</taxon>
        <taxon>Tylenchina</taxon>
        <taxon>Tylenchomorpha</taxon>
        <taxon>Sphaerularioidea</taxon>
        <taxon>Anguinidae</taxon>
        <taxon>Anguininae</taxon>
        <taxon>Ditylenchus</taxon>
    </lineage>
</organism>